<evidence type="ECO:0000313" key="5">
    <source>
        <dbReference type="EMBL" id="SDY73357.1"/>
    </source>
</evidence>
<dbReference type="OrthoDB" id="9815602at2"/>
<reference evidence="5 6" key="1">
    <citation type="submission" date="2016-10" db="EMBL/GenBank/DDBJ databases">
        <authorList>
            <person name="de Groot N.N."/>
        </authorList>
    </citation>
    <scope>NUCLEOTIDE SEQUENCE [LARGE SCALE GENOMIC DNA]</scope>
    <source>
        <strain evidence="5 6">DSM 21650</strain>
    </source>
</reference>
<dbReference type="RefSeq" id="WP_091727433.1">
    <property type="nucleotide sequence ID" value="NZ_FNQE01000006.1"/>
</dbReference>
<sequence length="354" mass="38753">MRKSMKALALIMLSGVLVLSLIGCGNNLNVSGQAKGPNTSLPKQINFGILRVPNDETIAISQKIFDKYFTEKGIKCNFIVFDSGVEANKAFASGSIDFASMGHTNAVVALATGLDVELIWIHEVLGEIEALAVKKSSNINSIEDLAGKKIATPFASTSHYSLLNALKNAGIEDQVELLDMQTVDIVAAWERGDIEAAYTWQPSLGKILKDGKVIINSEEMANQGYVTANTKLVRKKFAEQYPDLVASFIACLAEGSKIYRENPNEGASFVAKELQIETQDALEQMQGAIWLSPEELIKEQYLGNSNSTGNFAMIMKDTADFLAQQGFLNKVPIQEEFNNFINPSYIEEAIKILK</sequence>
<dbReference type="InterPro" id="IPR015168">
    <property type="entry name" value="SsuA/THI5"/>
</dbReference>
<accession>A0A1H3M9D9</accession>
<dbReference type="Proteomes" id="UP000198625">
    <property type="component" value="Unassembled WGS sequence"/>
</dbReference>
<keyword evidence="3" id="KW-0732">Signal</keyword>
<name>A0A1H3M9D9_9FIRM</name>
<dbReference type="PANTHER" id="PTHR30024">
    <property type="entry name" value="ALIPHATIC SULFONATES-BINDING PROTEIN-RELATED"/>
    <property type="match status" value="1"/>
</dbReference>
<dbReference type="PROSITE" id="PS51257">
    <property type="entry name" value="PROKAR_LIPOPROTEIN"/>
    <property type="match status" value="1"/>
</dbReference>
<dbReference type="Pfam" id="PF09084">
    <property type="entry name" value="NMT1"/>
    <property type="match status" value="1"/>
</dbReference>
<comment type="subcellular location">
    <subcellularLocation>
        <location evidence="1">Periplasm</location>
    </subcellularLocation>
</comment>
<dbReference type="Gene3D" id="3.40.190.10">
    <property type="entry name" value="Periplasmic binding protein-like II"/>
    <property type="match status" value="2"/>
</dbReference>
<organism evidence="5 6">
    <name type="scientific">Proteiniborus ethanoligenes</name>
    <dbReference type="NCBI Taxonomy" id="415015"/>
    <lineage>
        <taxon>Bacteria</taxon>
        <taxon>Bacillati</taxon>
        <taxon>Bacillota</taxon>
        <taxon>Clostridia</taxon>
        <taxon>Eubacteriales</taxon>
        <taxon>Proteiniborus</taxon>
    </lineage>
</organism>
<dbReference type="InterPro" id="IPR001638">
    <property type="entry name" value="Solute-binding_3/MltF_N"/>
</dbReference>
<dbReference type="CDD" id="cd13560">
    <property type="entry name" value="PBP2_taurine"/>
    <property type="match status" value="1"/>
</dbReference>
<dbReference type="SUPFAM" id="SSF53850">
    <property type="entry name" value="Periplasmic binding protein-like II"/>
    <property type="match status" value="1"/>
</dbReference>
<dbReference type="AlphaFoldDB" id="A0A1H3M9D9"/>
<dbReference type="PANTHER" id="PTHR30024:SF47">
    <property type="entry name" value="TAURINE-BINDING PERIPLASMIC PROTEIN"/>
    <property type="match status" value="1"/>
</dbReference>
<dbReference type="STRING" id="415015.SAMN05660462_00758"/>
<dbReference type="InterPro" id="IPR010068">
    <property type="entry name" value="Peri-bd_TauA"/>
</dbReference>
<feature type="domain" description="Solute-binding protein family 3/N-terminal" evidence="4">
    <location>
        <begin position="44"/>
        <end position="266"/>
    </location>
</feature>
<dbReference type="GO" id="GO:0042918">
    <property type="term" value="P:alkanesulfonate transmembrane transport"/>
    <property type="evidence" value="ECO:0007669"/>
    <property type="project" value="TreeGrafter"/>
</dbReference>
<evidence type="ECO:0000256" key="2">
    <source>
        <dbReference type="ARBA" id="ARBA00010742"/>
    </source>
</evidence>
<evidence type="ECO:0000313" key="6">
    <source>
        <dbReference type="Proteomes" id="UP000198625"/>
    </source>
</evidence>
<dbReference type="SMART" id="SM00062">
    <property type="entry name" value="PBPb"/>
    <property type="match status" value="1"/>
</dbReference>
<dbReference type="GO" id="GO:0042597">
    <property type="term" value="C:periplasmic space"/>
    <property type="evidence" value="ECO:0007669"/>
    <property type="project" value="UniProtKB-SubCell"/>
</dbReference>
<evidence type="ECO:0000256" key="3">
    <source>
        <dbReference type="ARBA" id="ARBA00022729"/>
    </source>
</evidence>
<dbReference type="EMBL" id="FNQE01000006">
    <property type="protein sequence ID" value="SDY73357.1"/>
    <property type="molecule type" value="Genomic_DNA"/>
</dbReference>
<keyword evidence="6" id="KW-1185">Reference proteome</keyword>
<protein>
    <submittedName>
        <fullName evidence="5">Taurine transport system substrate-binding protein</fullName>
    </submittedName>
</protein>
<evidence type="ECO:0000256" key="1">
    <source>
        <dbReference type="ARBA" id="ARBA00004418"/>
    </source>
</evidence>
<gene>
    <name evidence="5" type="ORF">SAMN05660462_00758</name>
</gene>
<proteinExistence type="inferred from homology"/>
<evidence type="ECO:0000259" key="4">
    <source>
        <dbReference type="SMART" id="SM00062"/>
    </source>
</evidence>
<comment type="similarity">
    <text evidence="2">Belongs to the bacterial solute-binding protein SsuA/TauA family.</text>
</comment>